<dbReference type="PANTHER" id="PTHR10584">
    <property type="entry name" value="SUGAR KINASE"/>
    <property type="match status" value="1"/>
</dbReference>
<feature type="binding site" evidence="9">
    <location>
        <position position="237"/>
    </location>
    <ligand>
        <name>K(+)</name>
        <dbReference type="ChEBI" id="CHEBI:29103"/>
    </ligand>
</feature>
<dbReference type="Pfam" id="PF00294">
    <property type="entry name" value="PfkB"/>
    <property type="match status" value="1"/>
</dbReference>
<feature type="active site" description="Proton acceptor" evidence="9">
    <location>
        <position position="241"/>
    </location>
</feature>
<dbReference type="HAMAP" id="MF_01987">
    <property type="entry name" value="Ribokinase"/>
    <property type="match status" value="1"/>
</dbReference>
<feature type="binding site" evidence="9">
    <location>
        <position position="235"/>
    </location>
    <ligand>
        <name>K(+)</name>
        <dbReference type="ChEBI" id="CHEBI:29103"/>
    </ligand>
</feature>
<dbReference type="SUPFAM" id="SSF53613">
    <property type="entry name" value="Ribokinase-like"/>
    <property type="match status" value="1"/>
</dbReference>
<feature type="binding site" evidence="9">
    <location>
        <position position="274"/>
    </location>
    <ligand>
        <name>K(+)</name>
        <dbReference type="ChEBI" id="CHEBI:29103"/>
    </ligand>
</feature>
<dbReference type="InterPro" id="IPR011611">
    <property type="entry name" value="PfkB_dom"/>
</dbReference>
<dbReference type="PANTHER" id="PTHR10584:SF166">
    <property type="entry name" value="RIBOKINASE"/>
    <property type="match status" value="1"/>
</dbReference>
<feature type="binding site" evidence="9">
    <location>
        <position position="271"/>
    </location>
    <ligand>
        <name>K(+)</name>
        <dbReference type="ChEBI" id="CHEBI:29103"/>
    </ligand>
</feature>
<feature type="binding site" evidence="9">
    <location>
        <begin position="14"/>
        <end position="16"/>
    </location>
    <ligand>
        <name>substrate</name>
    </ligand>
</feature>
<dbReference type="Proteomes" id="UP000050331">
    <property type="component" value="Chromosome"/>
</dbReference>
<dbReference type="EMBL" id="CP013862">
    <property type="protein sequence ID" value="ALX50250.1"/>
    <property type="molecule type" value="Genomic_DNA"/>
</dbReference>
<keyword evidence="13" id="KW-1185">Reference proteome</keyword>
<keyword evidence="1 9" id="KW-0808">Transferase</keyword>
<comment type="cofactor">
    <cofactor evidence="9">
        <name>Mg(2+)</name>
        <dbReference type="ChEBI" id="CHEBI:18420"/>
    </cofactor>
    <text evidence="9">Requires a divalent cation, most likely magnesium in vivo, as an electrophilic catalyst to aid phosphoryl group transfer. It is the chelate of the metal and the nucleotide that is the actual substrate.</text>
</comment>
<evidence type="ECO:0000256" key="4">
    <source>
        <dbReference type="ARBA" id="ARBA00022777"/>
    </source>
</evidence>
<accession>A0A0U4GC12</accession>
<dbReference type="UniPathway" id="UPA00916">
    <property type="reaction ID" value="UER00889"/>
</dbReference>
<dbReference type="AlphaFoldDB" id="A0A0U4GC12"/>
<keyword evidence="2 9" id="KW-0479">Metal-binding</keyword>
<keyword evidence="8 9" id="KW-0119">Carbohydrate metabolism</keyword>
<protein>
    <recommendedName>
        <fullName evidence="9 10">Ribokinase</fullName>
        <shortName evidence="9">RK</shortName>
        <ecNumber evidence="9 10">2.7.1.15</ecNumber>
    </recommendedName>
</protein>
<name>A0A0U4GC12_9BACI</name>
<comment type="catalytic activity">
    <reaction evidence="9">
        <text>D-ribose + ATP = D-ribose 5-phosphate + ADP + H(+)</text>
        <dbReference type="Rhea" id="RHEA:13697"/>
        <dbReference type="ChEBI" id="CHEBI:15378"/>
        <dbReference type="ChEBI" id="CHEBI:30616"/>
        <dbReference type="ChEBI" id="CHEBI:47013"/>
        <dbReference type="ChEBI" id="CHEBI:78346"/>
        <dbReference type="ChEBI" id="CHEBI:456216"/>
        <dbReference type="EC" id="2.7.1.15"/>
    </reaction>
</comment>
<dbReference type="InterPro" id="IPR029056">
    <property type="entry name" value="Ribokinase-like"/>
</dbReference>
<feature type="binding site" evidence="9">
    <location>
        <position position="186"/>
    </location>
    <ligand>
        <name>ATP</name>
        <dbReference type="ChEBI" id="CHEBI:30616"/>
    </ligand>
</feature>
<evidence type="ECO:0000256" key="1">
    <source>
        <dbReference type="ARBA" id="ARBA00022679"/>
    </source>
</evidence>
<comment type="subunit">
    <text evidence="9">Homodimer.</text>
</comment>
<comment type="similarity">
    <text evidence="9">Belongs to the carbohydrate kinase PfkB family. Ribokinase subfamily.</text>
</comment>
<comment type="activity regulation">
    <text evidence="9">Activated by a monovalent cation that binds near, but not in, the active site. The most likely occupant of the site in vivo is potassium. Ion binding induces a conformational change that may alter substrate affinity.</text>
</comment>
<evidence type="ECO:0000256" key="2">
    <source>
        <dbReference type="ARBA" id="ARBA00022723"/>
    </source>
</evidence>
<keyword evidence="6 9" id="KW-0460">Magnesium</keyword>
<dbReference type="GO" id="GO:0004747">
    <property type="term" value="F:ribokinase activity"/>
    <property type="evidence" value="ECO:0007669"/>
    <property type="project" value="UniProtKB-UniRule"/>
</dbReference>
<evidence type="ECO:0000256" key="9">
    <source>
        <dbReference type="HAMAP-Rule" id="MF_01987"/>
    </source>
</evidence>
<comment type="caution">
    <text evidence="9">Lacks conserved residue(s) required for the propagation of feature annotation.</text>
</comment>
<evidence type="ECO:0000256" key="7">
    <source>
        <dbReference type="ARBA" id="ARBA00022958"/>
    </source>
</evidence>
<dbReference type="PRINTS" id="PR00990">
    <property type="entry name" value="RIBOKINASE"/>
</dbReference>
<reference evidence="12 13" key="1">
    <citation type="submission" date="2016-01" db="EMBL/GenBank/DDBJ databases">
        <title>Complete genome sequence of strain Lentibacillus amyloliquefaciens LAM0015T isolated from saline sediment.</title>
        <authorList>
            <person name="Wang J.-L."/>
            <person name="He M.-X."/>
        </authorList>
    </citation>
    <scope>NUCLEOTIDE SEQUENCE [LARGE SCALE GENOMIC DNA]</scope>
    <source>
        <strain evidence="12 13">LAM0015</strain>
    </source>
</reference>
<dbReference type="KEGG" id="lao:AOX59_17700"/>
<evidence type="ECO:0000256" key="3">
    <source>
        <dbReference type="ARBA" id="ARBA00022741"/>
    </source>
</evidence>
<evidence type="ECO:0000256" key="5">
    <source>
        <dbReference type="ARBA" id="ARBA00022840"/>
    </source>
</evidence>
<dbReference type="GO" id="GO:0005524">
    <property type="term" value="F:ATP binding"/>
    <property type="evidence" value="ECO:0007669"/>
    <property type="project" value="UniProtKB-UniRule"/>
</dbReference>
<dbReference type="GO" id="GO:0019303">
    <property type="term" value="P:D-ribose catabolic process"/>
    <property type="evidence" value="ECO:0007669"/>
    <property type="project" value="UniProtKB-UniRule"/>
</dbReference>
<feature type="binding site" evidence="9">
    <location>
        <begin position="209"/>
        <end position="214"/>
    </location>
    <ligand>
        <name>ATP</name>
        <dbReference type="ChEBI" id="CHEBI:30616"/>
    </ligand>
</feature>
<dbReference type="GO" id="GO:0046872">
    <property type="term" value="F:metal ion binding"/>
    <property type="evidence" value="ECO:0007669"/>
    <property type="project" value="UniProtKB-KW"/>
</dbReference>
<feature type="binding site" evidence="9">
    <location>
        <position position="142"/>
    </location>
    <ligand>
        <name>substrate</name>
    </ligand>
</feature>
<evidence type="ECO:0000256" key="8">
    <source>
        <dbReference type="ARBA" id="ARBA00023277"/>
    </source>
</evidence>
<feature type="binding site" evidence="9">
    <location>
        <position position="241"/>
    </location>
    <ligand>
        <name>substrate</name>
    </ligand>
</feature>
<dbReference type="CDD" id="cd01174">
    <property type="entry name" value="ribokinase"/>
    <property type="match status" value="1"/>
</dbReference>
<evidence type="ECO:0000313" key="12">
    <source>
        <dbReference type="EMBL" id="ALX50250.1"/>
    </source>
</evidence>
<comment type="subcellular location">
    <subcellularLocation>
        <location evidence="9">Cytoplasm</location>
    </subcellularLocation>
</comment>
<dbReference type="Gene3D" id="3.40.1190.20">
    <property type="match status" value="1"/>
</dbReference>
<feature type="binding site" evidence="9">
    <location>
        <begin position="42"/>
        <end position="46"/>
    </location>
    <ligand>
        <name>substrate</name>
    </ligand>
</feature>
<dbReference type="GO" id="GO:0005829">
    <property type="term" value="C:cytosol"/>
    <property type="evidence" value="ECO:0007669"/>
    <property type="project" value="TreeGrafter"/>
</dbReference>
<dbReference type="OrthoDB" id="9775849at2"/>
<keyword evidence="9" id="KW-0963">Cytoplasm</keyword>
<dbReference type="InterPro" id="IPR011877">
    <property type="entry name" value="Ribokinase"/>
</dbReference>
<dbReference type="STRING" id="1472767.AOX59_17700"/>
<evidence type="ECO:0000259" key="11">
    <source>
        <dbReference type="Pfam" id="PF00294"/>
    </source>
</evidence>
<organism evidence="12 13">
    <name type="scientific">Lentibacillus amyloliquefaciens</name>
    <dbReference type="NCBI Taxonomy" id="1472767"/>
    <lineage>
        <taxon>Bacteria</taxon>
        <taxon>Bacillati</taxon>
        <taxon>Bacillota</taxon>
        <taxon>Bacilli</taxon>
        <taxon>Bacillales</taxon>
        <taxon>Bacillaceae</taxon>
        <taxon>Lentibacillus</taxon>
    </lineage>
</organism>
<feature type="binding site" evidence="9">
    <location>
        <position position="265"/>
    </location>
    <ligand>
        <name>ATP</name>
        <dbReference type="ChEBI" id="CHEBI:30616"/>
    </ligand>
</feature>
<feature type="domain" description="Carbohydrate kinase PfkB" evidence="11">
    <location>
        <begin position="6"/>
        <end position="283"/>
    </location>
</feature>
<evidence type="ECO:0000256" key="6">
    <source>
        <dbReference type="ARBA" id="ARBA00022842"/>
    </source>
</evidence>
<dbReference type="EC" id="2.7.1.15" evidence="9 10"/>
<evidence type="ECO:0000256" key="10">
    <source>
        <dbReference type="NCBIfam" id="TIGR02152"/>
    </source>
</evidence>
<gene>
    <name evidence="9" type="primary">rbsK</name>
    <name evidence="12" type="ORF">AOX59_17700</name>
</gene>
<dbReference type="NCBIfam" id="TIGR02152">
    <property type="entry name" value="D_ribokin_bact"/>
    <property type="match status" value="1"/>
</dbReference>
<keyword evidence="4 9" id="KW-0418">Kinase</keyword>
<dbReference type="RefSeq" id="WP_068447562.1">
    <property type="nucleotide sequence ID" value="NZ_CP013862.1"/>
</dbReference>
<feature type="binding site" evidence="9">
    <location>
        <position position="276"/>
    </location>
    <ligand>
        <name>K(+)</name>
        <dbReference type="ChEBI" id="CHEBI:29103"/>
    </ligand>
</feature>
<comment type="pathway">
    <text evidence="9">Carbohydrate metabolism; D-ribose degradation; D-ribose 5-phosphate from beta-D-ribopyranose: step 2/2.</text>
</comment>
<comment type="function">
    <text evidence="9">Catalyzes the phosphorylation of ribose at O-5 in a reaction requiring ATP and magnesium. The resulting D-ribose-5-phosphate can then be used either for sythesis of nucleotides, histidine, and tryptophan, or as a component of the pentose phosphate pathway.</text>
</comment>
<evidence type="ECO:0000313" key="13">
    <source>
        <dbReference type="Proteomes" id="UP000050331"/>
    </source>
</evidence>
<sequence length="298" mass="31783">MNNEPNVCIVGSINMDLTVKTDKMPMQGETVLGDTFFTNPGGKGANQAVAAARMGANVNFIGAVGEDAFGKTLLQNLTNEGVRKTGIETIPDVSTGTATIILSDNDNRIIVAPGANNHVTPELVEKYRDLIKSSDIVLMQLEVPMETIEFTTELAETNGVPIIMNPAPFQQLPEKVLKNISYMTPNEIELAAMKEDPLFDFIQEKLVVTRGDKGVSFVENGTEQDTDGYHVHVTDTTGAGDTFNGTLAGELARGAELAEAVNVANAAAALSVSKIGAQGGMPTKQDVQRFLQKGNITE</sequence>
<dbReference type="InterPro" id="IPR002139">
    <property type="entry name" value="Ribo/fructo_kinase"/>
</dbReference>
<proteinExistence type="inferred from homology"/>
<keyword evidence="7 9" id="KW-0630">Potassium</keyword>
<keyword evidence="5 9" id="KW-0067">ATP-binding</keyword>
<keyword evidence="3 9" id="KW-0547">Nucleotide-binding</keyword>
<feature type="binding site" evidence="9">
    <location>
        <begin position="240"/>
        <end position="241"/>
    </location>
    <ligand>
        <name>ATP</name>
        <dbReference type="ChEBI" id="CHEBI:30616"/>
    </ligand>
</feature>